<comment type="caution">
    <text evidence="3">The sequence shown here is derived from an EMBL/GenBank/DDBJ whole genome shotgun (WGS) entry which is preliminary data.</text>
</comment>
<dbReference type="SUPFAM" id="SSF110395">
    <property type="entry name" value="CutC-like"/>
    <property type="match status" value="1"/>
</dbReference>
<dbReference type="HAMAP" id="MF_00795">
    <property type="entry name" value="CutC"/>
    <property type="match status" value="1"/>
</dbReference>
<sequence>MNTLLEICVDDPMGIEAAVAGGADRIELCSALELGGLTPSPALLEKALRTGCPTHMMIRPRAGGFVLSEDEAALMVEEIGLAVGRGVAGIVVGALRAQGGLDGEALARFRDAARNATIILHRAIDLLPDPVAAVREAVALGYDGILSSGGAPSAIEGMATLAAMVETAGDRLSIIAGAGVTPDNVARLVATTGVREVHASASRPGPEPDGATLRLGFAKGPRRATDEAIVAQLRAALAGRTIGDE</sequence>
<evidence type="ECO:0000256" key="1">
    <source>
        <dbReference type="ARBA" id="ARBA00007768"/>
    </source>
</evidence>
<organism evidence="3 4">
    <name type="scientific">Sphingomonas gilva</name>
    <dbReference type="NCBI Taxonomy" id="2305907"/>
    <lineage>
        <taxon>Bacteria</taxon>
        <taxon>Pseudomonadati</taxon>
        <taxon>Pseudomonadota</taxon>
        <taxon>Alphaproteobacteria</taxon>
        <taxon>Sphingomonadales</taxon>
        <taxon>Sphingomonadaceae</taxon>
        <taxon>Sphingomonas</taxon>
    </lineage>
</organism>
<dbReference type="GO" id="GO:0005737">
    <property type="term" value="C:cytoplasm"/>
    <property type="evidence" value="ECO:0007669"/>
    <property type="project" value="UniProtKB-SubCell"/>
</dbReference>
<dbReference type="InterPro" id="IPR036822">
    <property type="entry name" value="CutC-like_dom_sf"/>
</dbReference>
<dbReference type="Gene3D" id="3.20.20.380">
    <property type="entry name" value="Copper homeostasis (CutC) domain"/>
    <property type="match status" value="1"/>
</dbReference>
<keyword evidence="4" id="KW-1185">Reference proteome</keyword>
<dbReference type="EMBL" id="QWLV01000001">
    <property type="protein sequence ID" value="RHW19299.1"/>
    <property type="molecule type" value="Genomic_DNA"/>
</dbReference>
<dbReference type="Proteomes" id="UP000266693">
    <property type="component" value="Unassembled WGS sequence"/>
</dbReference>
<dbReference type="RefSeq" id="WP_118862804.1">
    <property type="nucleotide sequence ID" value="NZ_QWLV01000001.1"/>
</dbReference>
<evidence type="ECO:0000256" key="2">
    <source>
        <dbReference type="HAMAP-Rule" id="MF_00795"/>
    </source>
</evidence>
<gene>
    <name evidence="2" type="primary">cutC</name>
    <name evidence="3" type="ORF">D1610_04110</name>
</gene>
<proteinExistence type="inferred from homology"/>
<reference evidence="3 4" key="1">
    <citation type="submission" date="2018-08" db="EMBL/GenBank/DDBJ databases">
        <title>The multiple taxonomic identification of Sphingomonas gilva.</title>
        <authorList>
            <person name="Zhu D."/>
            <person name="Zheng S."/>
        </authorList>
    </citation>
    <scope>NUCLEOTIDE SEQUENCE [LARGE SCALE GENOMIC DNA]</scope>
    <source>
        <strain evidence="3 4">ZDH117</strain>
    </source>
</reference>
<dbReference type="PANTHER" id="PTHR12598:SF0">
    <property type="entry name" value="COPPER HOMEOSTASIS PROTEIN CUTC HOMOLOG"/>
    <property type="match status" value="1"/>
</dbReference>
<evidence type="ECO:0000313" key="3">
    <source>
        <dbReference type="EMBL" id="RHW19299.1"/>
    </source>
</evidence>
<protein>
    <recommendedName>
        <fullName evidence="2">PF03932 family protein CutC</fullName>
    </recommendedName>
</protein>
<dbReference type="Pfam" id="PF03932">
    <property type="entry name" value="CutC"/>
    <property type="match status" value="1"/>
</dbReference>
<dbReference type="OrthoDB" id="9815677at2"/>
<accession>A0A396RSB3</accession>
<evidence type="ECO:0000313" key="4">
    <source>
        <dbReference type="Proteomes" id="UP000266693"/>
    </source>
</evidence>
<comment type="caution">
    <text evidence="2">Once thought to be involved in copper homeostasis, experiments in E.coli have shown this is not the case.</text>
</comment>
<name>A0A396RSB3_9SPHN</name>
<keyword evidence="2" id="KW-0963">Cytoplasm</keyword>
<dbReference type="InterPro" id="IPR005627">
    <property type="entry name" value="CutC-like"/>
</dbReference>
<comment type="subcellular location">
    <subcellularLocation>
        <location evidence="2">Cytoplasm</location>
    </subcellularLocation>
</comment>
<dbReference type="GO" id="GO:0005507">
    <property type="term" value="F:copper ion binding"/>
    <property type="evidence" value="ECO:0007669"/>
    <property type="project" value="TreeGrafter"/>
</dbReference>
<dbReference type="PANTHER" id="PTHR12598">
    <property type="entry name" value="COPPER HOMEOSTASIS PROTEIN CUTC"/>
    <property type="match status" value="1"/>
</dbReference>
<dbReference type="AlphaFoldDB" id="A0A396RSB3"/>
<comment type="similarity">
    <text evidence="1 2">Belongs to the CutC family.</text>
</comment>